<dbReference type="Proteomes" id="UP000269001">
    <property type="component" value="Unassembled WGS sequence"/>
</dbReference>
<evidence type="ECO:0000313" key="3">
    <source>
        <dbReference type="EMBL" id="RKG35186.1"/>
    </source>
</evidence>
<evidence type="ECO:0000256" key="1">
    <source>
        <dbReference type="SAM" id="MobiDB-lite"/>
    </source>
</evidence>
<dbReference type="Gene3D" id="1.10.530.10">
    <property type="match status" value="1"/>
</dbReference>
<protein>
    <submittedName>
        <fullName evidence="3">Lytic transglycosylase domain-containing protein</fullName>
    </submittedName>
</protein>
<evidence type="ECO:0000313" key="4">
    <source>
        <dbReference type="Proteomes" id="UP000269001"/>
    </source>
</evidence>
<feature type="domain" description="Transglycosylase SLT" evidence="2">
    <location>
        <begin position="362"/>
        <end position="456"/>
    </location>
</feature>
<dbReference type="InterPro" id="IPR008258">
    <property type="entry name" value="Transglycosylase_SLT_dom_1"/>
</dbReference>
<dbReference type="EMBL" id="RAXU01000004">
    <property type="protein sequence ID" value="RKG35186.1"/>
    <property type="molecule type" value="Genomic_DNA"/>
</dbReference>
<keyword evidence="4" id="KW-1185">Reference proteome</keyword>
<dbReference type="AlphaFoldDB" id="A0A3A8ENX4"/>
<feature type="region of interest" description="Disordered" evidence="1">
    <location>
        <begin position="724"/>
        <end position="748"/>
    </location>
</feature>
<name>A0A3A8ENX4_9GAMM</name>
<organism evidence="3 4">
    <name type="scientific">Acinetobacter guerrae</name>
    <dbReference type="NCBI Taxonomy" id="1843371"/>
    <lineage>
        <taxon>Bacteria</taxon>
        <taxon>Pseudomonadati</taxon>
        <taxon>Pseudomonadota</taxon>
        <taxon>Gammaproteobacteria</taxon>
        <taxon>Moraxellales</taxon>
        <taxon>Moraxellaceae</taxon>
        <taxon>Acinetobacter</taxon>
    </lineage>
</organism>
<dbReference type="InterPro" id="IPR023346">
    <property type="entry name" value="Lysozyme-like_dom_sf"/>
</dbReference>
<dbReference type="RefSeq" id="WP_120369468.1">
    <property type="nucleotide sequence ID" value="NZ_RAXU01000004.1"/>
</dbReference>
<sequence length="822" mass="89028">MDILADDELSLNQDDPRYKPKSQRNAIADGGLGVVSGIAMGTVETATSVDAVLRGNKKAAALRAQNLSIFKPDDLGVAGEFTYGLTRDFTKVGWNALATIGTGGIGSVAAQAGLFGFQSYESEKSDLINMGADESTATKGAAIRGVTDAATFAIPAHGVAKNVVADAVATTGLAIGGGIAGDYVEGNYLKDNDVKKVAQYGEGLQENAISPTTIAANGGMALLLNLWANKGKLRPEQAKQIKQTDAATDAAHIQANIEHAEKSNIFEPENAKDANSHFYALDSSMEQMFNNELVSLQNPVTGKPKTVAITPKTGKSITPVTNTIQPVNIDASEFSSLKYNDPRLDIVADNKGIEMGMQWATPLIKAIRKSGEKSNNNAVSPKGARSVMQFIPSTFNALKKKYNKNWDINNPTDMTEAAYYLVRDISREYKTQDPRVIAAHYNGGYKQGRSVQKTGKATHPETIGYVDRITKSLGEPKEAPVIRGSDSEFPEFEADYSRPPEYKSQADAEAMAMPNVMHESLVDDIDVRSDLESSFKDLESPMTQEDLNYLKDTAHYQPVDGNINRVAYVEPQITLSGKGVSSETRLAQLEESVEQLQTTSNPQQSTVESVKQEAINNPDNAIDQINGAIVASDAPTANIDNWQVTRSDNYLKRTMAQSDGSTLQQLHNKKNNTTFERQINSDGTISPVRAVKDGHDLFAVSKGNDVLTKSQNDAAQALEREFWQPKTKRQDGVPDLSKDSSNEYGSFAGTADGREALEIMESNPDMQITYTRLDQDGNEEVITASARDLLDDIRDQEDFAKEDISAVKALASCAMKFGSDAA</sequence>
<dbReference type="Pfam" id="PF01464">
    <property type="entry name" value="SLT"/>
    <property type="match status" value="1"/>
</dbReference>
<evidence type="ECO:0000259" key="2">
    <source>
        <dbReference type="Pfam" id="PF01464"/>
    </source>
</evidence>
<gene>
    <name evidence="3" type="ORF">D7V21_05240</name>
</gene>
<dbReference type="CDD" id="cd00254">
    <property type="entry name" value="LT-like"/>
    <property type="match status" value="1"/>
</dbReference>
<accession>A0A3A8ENX4</accession>
<comment type="caution">
    <text evidence="3">The sequence shown here is derived from an EMBL/GenBank/DDBJ whole genome shotgun (WGS) entry which is preliminary data.</text>
</comment>
<proteinExistence type="predicted"/>
<reference evidence="3 4" key="1">
    <citation type="submission" date="2018-09" db="EMBL/GenBank/DDBJ databases">
        <title>The draft genome of Acinetobacter spp. strains.</title>
        <authorList>
            <person name="Qin J."/>
            <person name="Feng Y."/>
            <person name="Zong Z."/>
        </authorList>
    </citation>
    <scope>NUCLEOTIDE SEQUENCE [LARGE SCALE GENOMIC DNA]</scope>
    <source>
        <strain evidence="3 4">WCHAc060096</strain>
    </source>
</reference>
<feature type="compositionally biased region" description="Basic and acidic residues" evidence="1">
    <location>
        <begin position="724"/>
        <end position="741"/>
    </location>
</feature>
<dbReference type="SUPFAM" id="SSF53955">
    <property type="entry name" value="Lysozyme-like"/>
    <property type="match status" value="1"/>
</dbReference>